<reference evidence="2 3" key="1">
    <citation type="journal article" date="2020" name="ISME J.">
        <title>Uncovering the hidden diversity of litter-decomposition mechanisms in mushroom-forming fungi.</title>
        <authorList>
            <person name="Floudas D."/>
            <person name="Bentzer J."/>
            <person name="Ahren D."/>
            <person name="Johansson T."/>
            <person name="Persson P."/>
            <person name="Tunlid A."/>
        </authorList>
    </citation>
    <scope>NUCLEOTIDE SEQUENCE [LARGE SCALE GENOMIC DNA]</scope>
    <source>
        <strain evidence="2 3">CBS 291.85</strain>
    </source>
</reference>
<organism evidence="2 3">
    <name type="scientific">Tetrapyrgos nigripes</name>
    <dbReference type="NCBI Taxonomy" id="182062"/>
    <lineage>
        <taxon>Eukaryota</taxon>
        <taxon>Fungi</taxon>
        <taxon>Dikarya</taxon>
        <taxon>Basidiomycota</taxon>
        <taxon>Agaricomycotina</taxon>
        <taxon>Agaricomycetes</taxon>
        <taxon>Agaricomycetidae</taxon>
        <taxon>Agaricales</taxon>
        <taxon>Marasmiineae</taxon>
        <taxon>Marasmiaceae</taxon>
        <taxon>Tetrapyrgos</taxon>
    </lineage>
</organism>
<dbReference type="InterPro" id="IPR012337">
    <property type="entry name" value="RNaseH-like_sf"/>
</dbReference>
<dbReference type="Proteomes" id="UP000559256">
    <property type="component" value="Unassembled WGS sequence"/>
</dbReference>
<keyword evidence="3" id="KW-1185">Reference proteome</keyword>
<proteinExistence type="predicted"/>
<dbReference type="OrthoDB" id="2423954at2759"/>
<dbReference type="SUPFAM" id="SSF53098">
    <property type="entry name" value="Ribonuclease H-like"/>
    <property type="match status" value="1"/>
</dbReference>
<protein>
    <submittedName>
        <fullName evidence="2">Uncharacterized protein</fullName>
    </submittedName>
</protein>
<evidence type="ECO:0000256" key="1">
    <source>
        <dbReference type="SAM" id="MobiDB-lite"/>
    </source>
</evidence>
<evidence type="ECO:0000313" key="2">
    <source>
        <dbReference type="EMBL" id="KAF5346595.1"/>
    </source>
</evidence>
<evidence type="ECO:0000313" key="3">
    <source>
        <dbReference type="Proteomes" id="UP000559256"/>
    </source>
</evidence>
<gene>
    <name evidence="2" type="ORF">D9758_013462</name>
</gene>
<sequence>MFRSQASDVIPERQELAGQILDEAYEEVEEELIETLNKQNVTMSYVWYAFLCEILLPDAYQPYLIELQKTNKDKKDAVSFCEAYKDMIDCTEVKYKCNVVVFTTDSDGGGVGHKLLVKKRLCCWCQLALGDYFKENKEAAGYSEDASELLGKSPELSEPLAYIMVNLTCWTTHFCSFDHLHDLEDPLQHATFLKHRDIIAAQVGAEKNNQRKEEMEDSVNKQCDLIMDNTFWNGLRSVVEDIEPICYAVNICQGNKVHPDQVLLVLGGLFLHFSCHTKPAVRDGMKKRLEKRWKSYDQEFFLFAMVLNPFEQLDQFGEAAKIGIWTLLEYFKKELKKWMDEVDCEELEQLQREGTEESGELDVDENSDMDVDESTSSTVQPVNRKWLLIALDDLFRGTPKQLLNDFIAPHTHH</sequence>
<feature type="region of interest" description="Disordered" evidence="1">
    <location>
        <begin position="349"/>
        <end position="376"/>
    </location>
</feature>
<name>A0A8H5CRK2_9AGAR</name>
<dbReference type="EMBL" id="JAACJM010000101">
    <property type="protein sequence ID" value="KAF5346595.1"/>
    <property type="molecule type" value="Genomic_DNA"/>
</dbReference>
<accession>A0A8H5CRK2</accession>
<dbReference type="AlphaFoldDB" id="A0A8H5CRK2"/>
<feature type="compositionally biased region" description="Acidic residues" evidence="1">
    <location>
        <begin position="356"/>
        <end position="373"/>
    </location>
</feature>
<comment type="caution">
    <text evidence="2">The sequence shown here is derived from an EMBL/GenBank/DDBJ whole genome shotgun (WGS) entry which is preliminary data.</text>
</comment>